<accession>A0A6J2YCQ6</accession>
<dbReference type="SUPFAM" id="SSF53098">
    <property type="entry name" value="Ribonuclease H-like"/>
    <property type="match status" value="1"/>
</dbReference>
<keyword evidence="1" id="KW-1185">Reference proteome</keyword>
<sequence>MGKWAKYEKKHKKEWEREALFKAWLTSNPNPNSDVSSYCKVCETGLRSHKSDLEKHANTSKHKQQACKVDKRQLPLPSFGISVANNSIKKKEIILACYVATHTTIRSVDHLTDIINSFNDNEQTTSFRSQPPRELHLHRTKCSAIIKNVIAPSLLNELIEDVGTSPFSIILDESTDVSTNKLLAIMIKYYSQKRNDVVTQFLSFISVVEATAQVLFEKVCEFFESIKLPLKNLIGLGTDGGSNLCGKNHSLFTLLKTKFELNNLVLVKCICHSLHLCASKASEIFADEIDFLLKETYNWFQNSTLRQSKYKEIFSLINNDSKFTKMTKLSGTRWLSRYRAVEKILAQYLELETFFTINANKERCHSAQLLSNAYKNKTNKVYLTFLCPILKQIYYLNLYFQSANVDFYKAFEDVITTIWSLAGQIIKPLIIIHLDKNLELLSNAMKYDQNFLDLDSCDLGYYFEQEIDAAQLNSEEIIGIKKKCFQFIKDLLTQLINRMPNHLDVFLQIRNFSPGLILNQKRKKFGELPLMYANPGTLTDLEAQYRNILNINWAEIFNGNIPDDAVTFWKKVVTQKNAAGELMFKDLSLLAFTFLSLPSSNAVVERTFSIMNLVKCKIRNQMMLNLLNSIMVIRYYFYVRQICCKSFEPTTDMFSKFNSQVMYNNNKTTPLKLSENVQDSTDDDDIDDVLTFCEQLL</sequence>
<dbReference type="Proteomes" id="UP000504635">
    <property type="component" value="Unplaced"/>
</dbReference>
<reference evidence="2" key="1">
    <citation type="submission" date="2025-08" db="UniProtKB">
        <authorList>
            <consortium name="RefSeq"/>
        </authorList>
    </citation>
    <scope>IDENTIFICATION</scope>
    <source>
        <tissue evidence="2">Gonads</tissue>
    </source>
</reference>
<evidence type="ECO:0000313" key="1">
    <source>
        <dbReference type="Proteomes" id="UP000504635"/>
    </source>
</evidence>
<dbReference type="RefSeq" id="XP_030761111.1">
    <property type="nucleotide sequence ID" value="XM_030905251.1"/>
</dbReference>
<dbReference type="PANTHER" id="PTHR37162:SF1">
    <property type="entry name" value="BED-TYPE DOMAIN-CONTAINING PROTEIN"/>
    <property type="match status" value="1"/>
</dbReference>
<name>A0A6J2YCQ6_SITOR</name>
<dbReference type="AlphaFoldDB" id="A0A6J2YCQ6"/>
<dbReference type="KEGG" id="soy:115886173"/>
<dbReference type="GeneID" id="115886173"/>
<gene>
    <name evidence="2" type="primary">LOC115886173</name>
</gene>
<protein>
    <submittedName>
        <fullName evidence="2">Uncharacterized protein LOC115886173 isoform X1</fullName>
    </submittedName>
</protein>
<dbReference type="PANTHER" id="PTHR37162">
    <property type="entry name" value="HAT FAMILY DIMERISATION DOMAINCONTAINING PROTEIN-RELATED"/>
    <property type="match status" value="1"/>
</dbReference>
<evidence type="ECO:0000313" key="2">
    <source>
        <dbReference type="RefSeq" id="XP_030761111.1"/>
    </source>
</evidence>
<dbReference type="InterPro" id="IPR012337">
    <property type="entry name" value="RNaseH-like_sf"/>
</dbReference>
<dbReference type="InParanoid" id="A0A6J2YCQ6"/>
<dbReference type="OrthoDB" id="6773139at2759"/>
<organism evidence="1 2">
    <name type="scientific">Sitophilus oryzae</name>
    <name type="common">Rice weevil</name>
    <name type="synonym">Curculio oryzae</name>
    <dbReference type="NCBI Taxonomy" id="7048"/>
    <lineage>
        <taxon>Eukaryota</taxon>
        <taxon>Metazoa</taxon>
        <taxon>Ecdysozoa</taxon>
        <taxon>Arthropoda</taxon>
        <taxon>Hexapoda</taxon>
        <taxon>Insecta</taxon>
        <taxon>Pterygota</taxon>
        <taxon>Neoptera</taxon>
        <taxon>Endopterygota</taxon>
        <taxon>Coleoptera</taxon>
        <taxon>Polyphaga</taxon>
        <taxon>Cucujiformia</taxon>
        <taxon>Curculionidae</taxon>
        <taxon>Dryophthorinae</taxon>
        <taxon>Sitophilus</taxon>
    </lineage>
</organism>
<proteinExistence type="predicted"/>